<gene>
    <name evidence="1" type="ORF">MESS2_320021</name>
</gene>
<keyword evidence="2" id="KW-1185">Reference proteome</keyword>
<dbReference type="STRING" id="1297569.MESS2_320021"/>
<reference evidence="1 2" key="1">
    <citation type="submission" date="2013-02" db="EMBL/GenBank/DDBJ databases">
        <authorList>
            <person name="Genoscope - CEA"/>
        </authorList>
    </citation>
    <scope>NUCLEOTIDE SEQUENCE [LARGE SCALE GENOMIC DNA]</scope>
    <source>
        <strain evidence="1 2">STM 2683</strain>
    </source>
</reference>
<dbReference type="AlphaFoldDB" id="M5EQW6"/>
<evidence type="ECO:0000313" key="1">
    <source>
        <dbReference type="EMBL" id="CCV06495.1"/>
    </source>
</evidence>
<protein>
    <submittedName>
        <fullName evidence="1">Uncharacterized protein</fullName>
    </submittedName>
</protein>
<accession>M5EQW6</accession>
<name>M5EQW6_9HYPH</name>
<evidence type="ECO:0000313" key="2">
    <source>
        <dbReference type="Proteomes" id="UP000012062"/>
    </source>
</evidence>
<proteinExistence type="predicted"/>
<comment type="caution">
    <text evidence="1">The sequence shown here is derived from an EMBL/GenBank/DDBJ whole genome shotgun (WGS) entry which is preliminary data.</text>
</comment>
<dbReference type="EMBL" id="CAUM01000098">
    <property type="protein sequence ID" value="CCV06495.1"/>
    <property type="molecule type" value="Genomic_DNA"/>
</dbReference>
<organism evidence="1 2">
    <name type="scientific">Mesorhizobium metallidurans STM 2683</name>
    <dbReference type="NCBI Taxonomy" id="1297569"/>
    <lineage>
        <taxon>Bacteria</taxon>
        <taxon>Pseudomonadati</taxon>
        <taxon>Pseudomonadota</taxon>
        <taxon>Alphaproteobacteria</taxon>
        <taxon>Hyphomicrobiales</taxon>
        <taxon>Phyllobacteriaceae</taxon>
        <taxon>Mesorhizobium</taxon>
    </lineage>
</organism>
<sequence length="60" mass="6566">MPHRPLVAGEWRHNALLARFAAFRPQLAVPSTGRIAYVKAMLIFDGLALGGVVANHCHVF</sequence>
<dbReference type="Proteomes" id="UP000012062">
    <property type="component" value="Unassembled WGS sequence"/>
</dbReference>